<feature type="compositionally biased region" description="Low complexity" evidence="3">
    <location>
        <begin position="530"/>
        <end position="547"/>
    </location>
</feature>
<dbReference type="GO" id="GO:0005546">
    <property type="term" value="F:phosphatidylinositol-4,5-bisphosphate binding"/>
    <property type="evidence" value="ECO:0007669"/>
    <property type="project" value="TreeGrafter"/>
</dbReference>
<dbReference type="Gene3D" id="1.25.40.90">
    <property type="match status" value="1"/>
</dbReference>
<dbReference type="GO" id="GO:0005545">
    <property type="term" value="F:1-phosphatidylinositol binding"/>
    <property type="evidence" value="ECO:0007669"/>
    <property type="project" value="InterPro"/>
</dbReference>
<dbReference type="SMART" id="SM00273">
    <property type="entry name" value="ENTH"/>
    <property type="match status" value="1"/>
</dbReference>
<evidence type="ECO:0000256" key="2">
    <source>
        <dbReference type="ARBA" id="ARBA00022490"/>
    </source>
</evidence>
<dbReference type="SUPFAM" id="SSF48464">
    <property type="entry name" value="ENTH/VHS domain"/>
    <property type="match status" value="1"/>
</dbReference>
<dbReference type="EMBL" id="CDHN01000007">
    <property type="protein sequence ID" value="CEJ94376.1"/>
    <property type="molecule type" value="Genomic_DNA"/>
</dbReference>
<dbReference type="Proteomes" id="UP000039046">
    <property type="component" value="Unassembled WGS sequence"/>
</dbReference>
<dbReference type="InterPro" id="IPR008942">
    <property type="entry name" value="ENTH_VHS"/>
</dbReference>
<name>A0A0A1TBD7_9HYPO</name>
<dbReference type="FunFam" id="1.20.58.150:FF:000004">
    <property type="entry name" value="ENTH domain protein"/>
    <property type="match status" value="1"/>
</dbReference>
<organism evidence="5 6">
    <name type="scientific">[Torrubiella] hemipterigena</name>
    <dbReference type="NCBI Taxonomy" id="1531966"/>
    <lineage>
        <taxon>Eukaryota</taxon>
        <taxon>Fungi</taxon>
        <taxon>Dikarya</taxon>
        <taxon>Ascomycota</taxon>
        <taxon>Pezizomycotina</taxon>
        <taxon>Sordariomycetes</taxon>
        <taxon>Hypocreomycetidae</taxon>
        <taxon>Hypocreales</taxon>
        <taxon>Clavicipitaceae</taxon>
        <taxon>Clavicipitaceae incertae sedis</taxon>
        <taxon>'Torrubiella' clade</taxon>
    </lineage>
</organism>
<dbReference type="HOGENOM" id="CLU_014248_1_0_1"/>
<sequence>MSSFEKSVKGATKIKNAPPKAKYIEHLLVATHSGEAGIAEVFRTLQYRLRDSTWTVVFKGLLTVHIMIREGAPDVTLGFIAAHRSVIAISSFTDAQTQGKNIRRYANYLTERARAYRDTKTDWVRTREDRLGSLSVDRGLLRETEVVLKQIMALLKCDLLDAEPETEITLAVFRLLVLDLLSLFKVLNQGMIAILSHFFEMSKPDAERAHNIYRAFTKCTEYVVRYLSVARMHEHSLGIDIPSLQHAPVNLGQQLEDYLNDADFDVHRRQFLAEQQAKKASGRSTDGLPPKLTLKSEKAPPPNAKDTPAPAAKPIAKPTASASAPPANADLIDLFDSIEPQQPTALQMQATAQQPIATSVITQGLPLAFQQQQPGLMPQQTGYMAANPYGMPQQQVPAMPDFSMIQQQQQPQMQLPMQTGAPVDMFGQQPTGFQAMPQQQQQPMGFQPQGLIPQQTGAAATNPFRQSMMPTGSPFGAQPFQPPMPQQQPQQQSTNPFARSQGSSSPFQSAAPLMAQPTGTNPFARSMGSPAQTQQQQQPAQLAPQPTGVTNPFRQGDFVNHNTGMGWQHNQAPIGGGFDQIPTVPVFPRPTQQTPWQQ</sequence>
<comment type="subcellular location">
    <subcellularLocation>
        <location evidence="1">Cytoplasm</location>
    </subcellularLocation>
</comment>
<feature type="region of interest" description="Disordered" evidence="3">
    <location>
        <begin position="275"/>
        <end position="326"/>
    </location>
</feature>
<dbReference type="InterPro" id="IPR045192">
    <property type="entry name" value="AP180-like"/>
</dbReference>
<protein>
    <submittedName>
        <fullName evidence="5">Putative Anth</fullName>
    </submittedName>
</protein>
<dbReference type="OrthoDB" id="44015at2759"/>
<accession>A0A0A1TBD7</accession>
<dbReference type="GO" id="GO:0006900">
    <property type="term" value="P:vesicle budding from membrane"/>
    <property type="evidence" value="ECO:0007669"/>
    <property type="project" value="TreeGrafter"/>
</dbReference>
<dbReference type="Gene3D" id="1.20.58.150">
    <property type="entry name" value="ANTH domain"/>
    <property type="match status" value="1"/>
</dbReference>
<dbReference type="InterPro" id="IPR013809">
    <property type="entry name" value="ENTH"/>
</dbReference>
<keyword evidence="6" id="KW-1185">Reference proteome</keyword>
<feature type="compositionally biased region" description="Polar residues" evidence="3">
    <location>
        <begin position="493"/>
        <end position="508"/>
    </location>
</feature>
<dbReference type="GO" id="GO:0072583">
    <property type="term" value="P:clathrin-dependent endocytosis"/>
    <property type="evidence" value="ECO:0007669"/>
    <property type="project" value="InterPro"/>
</dbReference>
<dbReference type="Pfam" id="PF07651">
    <property type="entry name" value="ANTH"/>
    <property type="match status" value="1"/>
</dbReference>
<dbReference type="GO" id="GO:0005905">
    <property type="term" value="C:clathrin-coated pit"/>
    <property type="evidence" value="ECO:0007669"/>
    <property type="project" value="TreeGrafter"/>
</dbReference>
<feature type="compositionally biased region" description="Low complexity" evidence="3">
    <location>
        <begin position="304"/>
        <end position="326"/>
    </location>
</feature>
<dbReference type="CDD" id="cd16988">
    <property type="entry name" value="ANTH_N_YAP180"/>
    <property type="match status" value="1"/>
</dbReference>
<evidence type="ECO:0000256" key="1">
    <source>
        <dbReference type="ARBA" id="ARBA00004496"/>
    </source>
</evidence>
<evidence type="ECO:0000313" key="5">
    <source>
        <dbReference type="EMBL" id="CEJ94376.1"/>
    </source>
</evidence>
<dbReference type="AlphaFoldDB" id="A0A0A1TBD7"/>
<dbReference type="InterPro" id="IPR011417">
    <property type="entry name" value="ANTH_dom"/>
</dbReference>
<evidence type="ECO:0000313" key="6">
    <source>
        <dbReference type="Proteomes" id="UP000039046"/>
    </source>
</evidence>
<gene>
    <name evidence="5" type="ORF">VHEMI09912</name>
</gene>
<dbReference type="FunFam" id="1.25.40.90:FF:000025">
    <property type="entry name" value="ENTH domain protein"/>
    <property type="match status" value="1"/>
</dbReference>
<reference evidence="5 6" key="1">
    <citation type="journal article" date="2015" name="Genome Announc.">
        <title>Draft Genome Sequence and Gene Annotation of the Entomopathogenic Fungus Verticillium hemipterigenum.</title>
        <authorList>
            <person name="Horn F."/>
            <person name="Habel A."/>
            <person name="Scharf D.H."/>
            <person name="Dworschak J."/>
            <person name="Brakhage A.A."/>
            <person name="Guthke R."/>
            <person name="Hertweck C."/>
            <person name="Linde J."/>
        </authorList>
    </citation>
    <scope>NUCLEOTIDE SEQUENCE [LARGE SCALE GENOMIC DNA]</scope>
</reference>
<dbReference type="GO" id="GO:0048268">
    <property type="term" value="P:clathrin coat assembly"/>
    <property type="evidence" value="ECO:0007669"/>
    <property type="project" value="InterPro"/>
</dbReference>
<dbReference type="PANTHER" id="PTHR22951:SF5">
    <property type="entry name" value="PHOSPHATIDYLINOSITOL-BINDING CLATHRIN ASSEMBLY PROTEIN LAP"/>
    <property type="match status" value="1"/>
</dbReference>
<feature type="region of interest" description="Disordered" evidence="3">
    <location>
        <begin position="463"/>
        <end position="552"/>
    </location>
</feature>
<dbReference type="GO" id="GO:0032050">
    <property type="term" value="F:clathrin heavy chain binding"/>
    <property type="evidence" value="ECO:0007669"/>
    <property type="project" value="TreeGrafter"/>
</dbReference>
<dbReference type="InterPro" id="IPR014712">
    <property type="entry name" value="ANTH_dom_sf"/>
</dbReference>
<dbReference type="SUPFAM" id="SSF89009">
    <property type="entry name" value="GAT-like domain"/>
    <property type="match status" value="1"/>
</dbReference>
<dbReference type="GO" id="GO:0030136">
    <property type="term" value="C:clathrin-coated vesicle"/>
    <property type="evidence" value="ECO:0007669"/>
    <property type="project" value="InterPro"/>
</dbReference>
<dbReference type="STRING" id="1531966.A0A0A1TBD7"/>
<proteinExistence type="predicted"/>
<feature type="domain" description="ENTH" evidence="4">
    <location>
        <begin position="1"/>
        <end position="123"/>
    </location>
</feature>
<evidence type="ECO:0000259" key="4">
    <source>
        <dbReference type="PROSITE" id="PS50942"/>
    </source>
</evidence>
<evidence type="ECO:0000256" key="3">
    <source>
        <dbReference type="SAM" id="MobiDB-lite"/>
    </source>
</evidence>
<dbReference type="PROSITE" id="PS50942">
    <property type="entry name" value="ENTH"/>
    <property type="match status" value="1"/>
</dbReference>
<dbReference type="PANTHER" id="PTHR22951">
    <property type="entry name" value="CLATHRIN ASSEMBLY PROTEIN"/>
    <property type="match status" value="1"/>
</dbReference>
<keyword evidence="2" id="KW-0963">Cytoplasm</keyword>
<dbReference type="GO" id="GO:0000149">
    <property type="term" value="F:SNARE binding"/>
    <property type="evidence" value="ECO:0007669"/>
    <property type="project" value="TreeGrafter"/>
</dbReference>